<proteinExistence type="predicted"/>
<gene>
    <name evidence="1" type="ORF">BN873_210148</name>
</gene>
<dbReference type="RefSeq" id="WP_242434375.1">
    <property type="nucleotide sequence ID" value="NZ_CBTJ020000027.1"/>
</dbReference>
<sequence>MRETLRLPEFYPVEMKNIDVILQSFRRDLADGSRTAAAIDRNASLEEISELAEQEGLHKLATVLFEAEQEALRKGSASIEDAAAATDVFVREAREDMPDSSKTAAAIDRGASWEEISELAEQEGLHQLASVLFEAEQELLRNRS</sequence>
<dbReference type="Proteomes" id="UP000035760">
    <property type="component" value="Unassembled WGS sequence"/>
</dbReference>
<dbReference type="EMBL" id="CBTJ020000027">
    <property type="protein sequence ID" value="CDI01927.1"/>
    <property type="molecule type" value="Genomic_DNA"/>
</dbReference>
<keyword evidence="2" id="KW-1185">Reference proteome</keyword>
<organism evidence="1 2">
    <name type="scientific">Candidatus Competibacter denitrificans Run_A_D11</name>
    <dbReference type="NCBI Taxonomy" id="1400863"/>
    <lineage>
        <taxon>Bacteria</taxon>
        <taxon>Pseudomonadati</taxon>
        <taxon>Pseudomonadota</taxon>
        <taxon>Gammaproteobacteria</taxon>
        <taxon>Candidatus Competibacteraceae</taxon>
        <taxon>Candidatus Competibacter</taxon>
    </lineage>
</organism>
<dbReference type="STRING" id="1400863.BN873_210148"/>
<accession>W6M308</accession>
<evidence type="ECO:0000313" key="1">
    <source>
        <dbReference type="EMBL" id="CDI01927.1"/>
    </source>
</evidence>
<protein>
    <submittedName>
        <fullName evidence="1">Uncharacterized protein</fullName>
    </submittedName>
</protein>
<comment type="caution">
    <text evidence="1">The sequence shown here is derived from an EMBL/GenBank/DDBJ whole genome shotgun (WGS) entry which is preliminary data.</text>
</comment>
<name>W6M308_9GAMM</name>
<reference evidence="1" key="1">
    <citation type="submission" date="2013-07" db="EMBL/GenBank/DDBJ databases">
        <authorList>
            <person name="McIlroy S."/>
        </authorList>
    </citation>
    <scope>NUCLEOTIDE SEQUENCE [LARGE SCALE GENOMIC DNA]</scope>
    <source>
        <strain evidence="1">Run_A_D11</strain>
    </source>
</reference>
<evidence type="ECO:0000313" key="2">
    <source>
        <dbReference type="Proteomes" id="UP000035760"/>
    </source>
</evidence>
<dbReference type="AlphaFoldDB" id="W6M308"/>
<reference evidence="1" key="2">
    <citation type="submission" date="2014-03" db="EMBL/GenBank/DDBJ databases">
        <title>Candidatus Competibacter-lineage genomes retrieved from metagenomes reveal functional metabolic diversity.</title>
        <authorList>
            <person name="McIlroy S.J."/>
            <person name="Albertsen M."/>
            <person name="Andresen E.K."/>
            <person name="Saunders A.M."/>
            <person name="Kristiansen R."/>
            <person name="Stokholm-Bjerregaard M."/>
            <person name="Nielsen K.L."/>
            <person name="Nielsen P.H."/>
        </authorList>
    </citation>
    <scope>NUCLEOTIDE SEQUENCE</scope>
    <source>
        <strain evidence="1">Run_A_D11</strain>
    </source>
</reference>